<proteinExistence type="inferred from homology"/>
<dbReference type="GO" id="GO:0005840">
    <property type="term" value="C:ribosome"/>
    <property type="evidence" value="ECO:0007669"/>
    <property type="project" value="UniProtKB-KW"/>
</dbReference>
<protein>
    <recommendedName>
        <fullName evidence="8">Large ribosomal subunit protein mL67</fullName>
    </recommendedName>
</protein>
<evidence type="ECO:0000256" key="10">
    <source>
        <dbReference type="SAM" id="MobiDB-lite"/>
    </source>
</evidence>
<dbReference type="Pfam" id="PF12829">
    <property type="entry name" value="Mhr1"/>
    <property type="match status" value="1"/>
</dbReference>
<keyword evidence="9" id="KW-0175">Coiled coil</keyword>
<feature type="region of interest" description="Disordered" evidence="10">
    <location>
        <begin position="790"/>
        <end position="822"/>
    </location>
</feature>
<evidence type="ECO:0000313" key="12">
    <source>
        <dbReference type="Proteomes" id="UP000809789"/>
    </source>
</evidence>
<dbReference type="PANTHER" id="PTHR28184">
    <property type="entry name" value="MITOCHONDRIAL HOMOLOGOUS RECOMBINATION PROTEIN 1"/>
    <property type="match status" value="1"/>
</dbReference>
<keyword evidence="4" id="KW-0805">Transcription regulation</keyword>
<dbReference type="OrthoDB" id="5333655at2759"/>
<evidence type="ECO:0000256" key="4">
    <source>
        <dbReference type="ARBA" id="ARBA00023015"/>
    </source>
</evidence>
<sequence>MKTGMLAKRADLVAPHGSRIFAYRHFLSNQVLYSLSRSLDNNSTLKQLTSAGKKTIPRALRKDHWKPFFTVKFGLPHQGLKAFKKLREWRMLHELNWDPKHVDPLDRPLDRQKKQDEKREGVDELGGDRIGGKRNRLSDWKLRKKKHIMNQAENSVADLAAVLMEQEKQAITFSIQNEEFNQQALEWIPKLATNEAARQERLESLNYRLADLESRARTIKDESGKKWDLSRASKVRNINREIHLAKTEYYHIRTLPEKIQEAAVKSLAEEKSMEYAQILRDEISETMRSIQSSKRRRVNEELAKLNVGRDELLYAKSQADAGRPEQLHQLIADSEPNQIDDFLRNHDEPTILQRLMEEHNQTVDDLKRQISQHRNDLFDAECAIAGDLGEQHRSLKGQAQQLFDRRDALKVEIDTAEEDLQEHLNQELASVVQQYKPVVEQIRAIKHQISTKQNELDALASQEQRSAREQARTGLEQALEQSTVAVQARNHTWNKLLAAKKNKPEEMTEEKQARIMQHASEKIYKLAESLSTGTEVNEQATWSGLMENLPSIEKRAKIRFEEQQTQAIPSPNPVVAEAAEPVKNSGIFEEQQTQAIPAPNPVVAEAAEPDKNSGIFEEPEDVTPSESTKAPAEMLESEYVTLEVPVKGYGALAITRPLQDLVSFSLDNIRNLMAGISLTPTKDIRNPTFGLALSPSDEIRLSDVSIEWANPLDAEYGSQWPSEVQHLPMGWSRNTAPAEHHERRLELKYRYAYGRNNVLMLRDPETSAEHEEERLRVAFMEKMMKRADTGMVRKQAGTSTHTRKPIAATTKSKDLARSEVSL</sequence>
<feature type="compositionally biased region" description="Basic and acidic residues" evidence="10">
    <location>
        <begin position="811"/>
        <end position="822"/>
    </location>
</feature>
<dbReference type="GO" id="GO:0000150">
    <property type="term" value="F:DNA strand exchange activity"/>
    <property type="evidence" value="ECO:0007669"/>
    <property type="project" value="InterPro"/>
</dbReference>
<keyword evidence="7" id="KW-0687">Ribonucleoprotein</keyword>
<dbReference type="GO" id="GO:0005739">
    <property type="term" value="C:mitochondrion"/>
    <property type="evidence" value="ECO:0007669"/>
    <property type="project" value="UniProtKB-SubCell"/>
</dbReference>
<evidence type="ECO:0000256" key="9">
    <source>
        <dbReference type="SAM" id="Coils"/>
    </source>
</evidence>
<dbReference type="PANTHER" id="PTHR28184:SF1">
    <property type="entry name" value="LARGE RIBOSOMAL SUBUNIT PROTEIN ML67"/>
    <property type="match status" value="1"/>
</dbReference>
<evidence type="ECO:0000256" key="2">
    <source>
        <dbReference type="ARBA" id="ARBA00010741"/>
    </source>
</evidence>
<reference evidence="11" key="1">
    <citation type="submission" date="2021-07" db="EMBL/GenBank/DDBJ databases">
        <title>Elsinoe batatas strain:CRI-CJ2 Genome sequencing and assembly.</title>
        <authorList>
            <person name="Huang L."/>
        </authorList>
    </citation>
    <scope>NUCLEOTIDE SEQUENCE</scope>
    <source>
        <strain evidence="11">CRI-CJ2</strain>
    </source>
</reference>
<keyword evidence="5" id="KW-0496">Mitochondrion</keyword>
<evidence type="ECO:0000256" key="7">
    <source>
        <dbReference type="ARBA" id="ARBA00023274"/>
    </source>
</evidence>
<comment type="similarity">
    <text evidence="2">Belongs to the mitochondrion-specific ribosomal protein mL67 family.</text>
</comment>
<comment type="caution">
    <text evidence="11">The sequence shown here is derived from an EMBL/GenBank/DDBJ whole genome shotgun (WGS) entry which is preliminary data.</text>
</comment>
<name>A0A8K0PG59_9PEZI</name>
<evidence type="ECO:0000313" key="11">
    <source>
        <dbReference type="EMBL" id="KAG8631005.1"/>
    </source>
</evidence>
<gene>
    <name evidence="11" type="ORF">KVT40_000145</name>
</gene>
<keyword evidence="6" id="KW-0804">Transcription</keyword>
<dbReference type="InterPro" id="IPR024629">
    <property type="entry name" value="Ribosomal_mL67"/>
</dbReference>
<organism evidence="11 12">
    <name type="scientific">Elsinoe batatas</name>
    <dbReference type="NCBI Taxonomy" id="2601811"/>
    <lineage>
        <taxon>Eukaryota</taxon>
        <taxon>Fungi</taxon>
        <taxon>Dikarya</taxon>
        <taxon>Ascomycota</taxon>
        <taxon>Pezizomycotina</taxon>
        <taxon>Dothideomycetes</taxon>
        <taxon>Dothideomycetidae</taxon>
        <taxon>Myriangiales</taxon>
        <taxon>Elsinoaceae</taxon>
        <taxon>Elsinoe</taxon>
    </lineage>
</organism>
<dbReference type="GO" id="GO:0003735">
    <property type="term" value="F:structural constituent of ribosome"/>
    <property type="evidence" value="ECO:0007669"/>
    <property type="project" value="TreeGrafter"/>
</dbReference>
<feature type="coiled-coil region" evidence="9">
    <location>
        <begin position="356"/>
        <end position="462"/>
    </location>
</feature>
<keyword evidence="12" id="KW-1185">Reference proteome</keyword>
<evidence type="ECO:0000256" key="3">
    <source>
        <dbReference type="ARBA" id="ARBA00022980"/>
    </source>
</evidence>
<accession>A0A8K0PG59</accession>
<dbReference type="Proteomes" id="UP000809789">
    <property type="component" value="Unassembled WGS sequence"/>
</dbReference>
<dbReference type="GO" id="GO:0003697">
    <property type="term" value="F:single-stranded DNA binding"/>
    <property type="evidence" value="ECO:0007669"/>
    <property type="project" value="InterPro"/>
</dbReference>
<dbReference type="AlphaFoldDB" id="A0A8K0PG59"/>
<feature type="region of interest" description="Disordered" evidence="10">
    <location>
        <begin position="102"/>
        <end position="130"/>
    </location>
</feature>
<dbReference type="GO" id="GO:1990904">
    <property type="term" value="C:ribonucleoprotein complex"/>
    <property type="evidence" value="ECO:0007669"/>
    <property type="project" value="UniProtKB-KW"/>
</dbReference>
<keyword evidence="3" id="KW-0689">Ribosomal protein</keyword>
<evidence type="ECO:0000256" key="5">
    <source>
        <dbReference type="ARBA" id="ARBA00023128"/>
    </source>
</evidence>
<evidence type="ECO:0000256" key="1">
    <source>
        <dbReference type="ARBA" id="ARBA00004173"/>
    </source>
</evidence>
<dbReference type="EMBL" id="JAESVG020000001">
    <property type="protein sequence ID" value="KAG8631005.1"/>
    <property type="molecule type" value="Genomic_DNA"/>
</dbReference>
<evidence type="ECO:0000256" key="8">
    <source>
        <dbReference type="ARBA" id="ARBA00035185"/>
    </source>
</evidence>
<comment type="subcellular location">
    <subcellularLocation>
        <location evidence="1">Mitochondrion</location>
    </subcellularLocation>
</comment>
<evidence type="ECO:0000256" key="6">
    <source>
        <dbReference type="ARBA" id="ARBA00023163"/>
    </source>
</evidence>